<evidence type="ECO:0000313" key="5">
    <source>
        <dbReference type="Proteomes" id="UP000298642"/>
    </source>
</evidence>
<sequence>MKTFWKKKLPACLLALALLAGTVPMASAASADLTYDVDEDSGVWLDADDFQEIYEDDNGGYLEYVEFTDYDDFDDYGYFTFEDFDRYGFDDVDSKALENYEFYYDRADADDYDIDLDTLRFETYDNIDSDTLDFDVRLYGDEGSFYATVRIDVEGGSRSGSGDVELTYKVDPGDDVTVDAEDFWDLFDEEDGRYDELEYVEFTSYDDFDDFGYFGADGYDSDDYILDYELNDSDLDDAMFYYDENDVWYDYDFELDTLTFYADRNADADTLAFDFTMHGVDGDKVYGTLYIEVGKGSGTSSKGDLTYQVDPDDDVTLDAEDFYDFFYDESDYDELEYVEFTDYDDFDDYGCFYADGYDSDDYTRDYELNDSDLDDAVFYYDEDDIWDDYDFELDTLTFAADRNADEDTLTFDVTMRGVKGDKISATLTIEIGKGSSTGTKVKGDIIYEVDPDDSVTFDRDDFWDFLDDETGDDLEYVRFTDADGLDDWGELYSYDYDDDRTYFDESDLDDGYFYYDSKDLFYDEDFTLDDLTFVADRDADGKVVELDFTAYGEDGDKAYGTVAIAIGDVGGTGVAAEGGDIRYYTDYSGRVQINANDIARFFEESYPGYTLQYVTFKDAPTYGSLYYNYYGTSSYGSSSSLRITDDNCDDIDFYFSPSSSQHALSELTYIPSGVNYCAQIPFTAYGSGSRSVSGTILISVNLSEVPDVYGPTPRNTAVTFPAASIYTAVAQSSGLGLASIQLLELPATNEGVIYVGSGTSKRADTETLYGYSSGSERISQLRFVPASGFTGSVEIPYVACNSSGDPIASGKLCLGIVSAMEDFSDITSSTWCYKYVLELSDADVIDGYSDGTFKPDNQVTYGAALKLIMLAAGYDEQKPVNSNVFSGYLARAQADGLVSGSVNLNAPITRLAVSQIAAKAMGLSISNLSSVRPFTDTTDPYVQALNAAGIVEGYFSNGTSTFKPYNTLTRGQISAIVWRMEQAQ</sequence>
<feature type="signal peptide" evidence="2">
    <location>
        <begin position="1"/>
        <end position="28"/>
    </location>
</feature>
<evidence type="ECO:0000256" key="2">
    <source>
        <dbReference type="SAM" id="SignalP"/>
    </source>
</evidence>
<dbReference type="EMBL" id="CP034413">
    <property type="protein sequence ID" value="QCI59778.1"/>
    <property type="molecule type" value="Genomic_DNA"/>
</dbReference>
<keyword evidence="1" id="KW-0677">Repeat</keyword>
<feature type="domain" description="SLH" evidence="3">
    <location>
        <begin position="819"/>
        <end position="882"/>
    </location>
</feature>
<organism evidence="4 5">
    <name type="scientific">Dysosmobacter welbionis</name>
    <dbReference type="NCBI Taxonomy" id="2093857"/>
    <lineage>
        <taxon>Bacteria</taxon>
        <taxon>Bacillati</taxon>
        <taxon>Bacillota</taxon>
        <taxon>Clostridia</taxon>
        <taxon>Eubacteriales</taxon>
        <taxon>Oscillospiraceae</taxon>
        <taxon>Dysosmobacter</taxon>
    </lineage>
</organism>
<protein>
    <submittedName>
        <fullName evidence="4">S-layer homology domain-containing protein</fullName>
    </submittedName>
</protein>
<keyword evidence="5" id="KW-1185">Reference proteome</keyword>
<dbReference type="KEGG" id="obj:EIO64_11555"/>
<evidence type="ECO:0000259" key="3">
    <source>
        <dbReference type="PROSITE" id="PS51272"/>
    </source>
</evidence>
<evidence type="ECO:0000256" key="1">
    <source>
        <dbReference type="ARBA" id="ARBA00022737"/>
    </source>
</evidence>
<reference evidence="5" key="1">
    <citation type="submission" date="2018-12" db="EMBL/GenBank/DDBJ databases">
        <title>Dusodibacter welbiota gen. nov., sp. nov., isolated from human faeces and emended description of the Oscillibacter genus.</title>
        <authorList>
            <person name="Le Roy T."/>
            <person name="Van der Smissen P."/>
            <person name="Delzenne N."/>
            <person name="Muccioli G."/>
            <person name="Collet J.F."/>
            <person name="Cani P.D."/>
        </authorList>
    </citation>
    <scope>NUCLEOTIDE SEQUENCE [LARGE SCALE GENOMIC DNA]</scope>
    <source>
        <strain evidence="5">J115</strain>
    </source>
</reference>
<dbReference type="InterPro" id="IPR001119">
    <property type="entry name" value="SLH_dom"/>
</dbReference>
<dbReference type="PROSITE" id="PS51272">
    <property type="entry name" value="SLH"/>
    <property type="match status" value="2"/>
</dbReference>
<keyword evidence="2" id="KW-0732">Signal</keyword>
<proteinExistence type="predicted"/>
<name>A0A4D7AQ32_9FIRM</name>
<feature type="chain" id="PRO_5020252644" evidence="2">
    <location>
        <begin position="29"/>
        <end position="984"/>
    </location>
</feature>
<dbReference type="Pfam" id="PF00395">
    <property type="entry name" value="SLH"/>
    <property type="match status" value="2"/>
</dbReference>
<gene>
    <name evidence="4" type="ORF">EIO64_11555</name>
</gene>
<evidence type="ECO:0000313" key="4">
    <source>
        <dbReference type="EMBL" id="QCI59778.1"/>
    </source>
</evidence>
<feature type="domain" description="SLH" evidence="3">
    <location>
        <begin position="925"/>
        <end position="984"/>
    </location>
</feature>
<dbReference type="Proteomes" id="UP000298642">
    <property type="component" value="Chromosome"/>
</dbReference>
<dbReference type="RefSeq" id="WP_136891392.1">
    <property type="nucleotide sequence ID" value="NZ_CP034413.3"/>
</dbReference>
<dbReference type="AlphaFoldDB" id="A0A4D7AQ32"/>
<accession>A0A4D7AQ32</accession>